<organism evidence="1 2">
    <name type="scientific">Antrihabitans stalagmiti</name>
    <dbReference type="NCBI Taxonomy" id="2799499"/>
    <lineage>
        <taxon>Bacteria</taxon>
        <taxon>Bacillati</taxon>
        <taxon>Actinomycetota</taxon>
        <taxon>Actinomycetes</taxon>
        <taxon>Mycobacteriales</taxon>
        <taxon>Nocardiaceae</taxon>
        <taxon>Antrihabitans</taxon>
    </lineage>
</organism>
<dbReference type="AlphaFoldDB" id="A0A934NNL6"/>
<dbReference type="EMBL" id="JAEMNV010000002">
    <property type="protein sequence ID" value="MBJ8338514.1"/>
    <property type="molecule type" value="Genomic_DNA"/>
</dbReference>
<protein>
    <submittedName>
        <fullName evidence="1">Uncharacterized protein</fullName>
    </submittedName>
</protein>
<evidence type="ECO:0000313" key="1">
    <source>
        <dbReference type="EMBL" id="MBJ8338514.1"/>
    </source>
</evidence>
<comment type="caution">
    <text evidence="1">The sequence shown here is derived from an EMBL/GenBank/DDBJ whole genome shotgun (WGS) entry which is preliminary data.</text>
</comment>
<gene>
    <name evidence="1" type="ORF">JGU71_06435</name>
</gene>
<proteinExistence type="predicted"/>
<accession>A0A934NNL6</accession>
<dbReference type="RefSeq" id="WP_199703610.1">
    <property type="nucleotide sequence ID" value="NZ_JAEMNV010000002.1"/>
</dbReference>
<sequence>MGVSRLSISVAGTVQSPGSELAGLSRQERLDQLRRQIAAVPVRGEAVIEQCPTESGAAAAEILQVPSALAGLLPRGGLARGSVVSYSGASSLLLGLLASVTADGGHAVVIGRPRLGLLAAAEMGAHLGRIALIPEPGPDPVEVAAVLLDGMDLVVLGLSGAAVSPSRARAVVARARSKGSTLLVTDGDWGGAELRLDAKVVGYGGLGKGTGRLCSLQLAVRAQGKAFGTTTARLDLQPARGGVEWVAQAGAPVISFTRLPEAVSQ</sequence>
<reference evidence="1" key="1">
    <citation type="submission" date="2020-12" db="EMBL/GenBank/DDBJ databases">
        <title>Antrihabitans popcorni sp. nov. and Antrihabitans auranticaus sp. nov., isolated from a larva cave.</title>
        <authorList>
            <person name="Lee S.D."/>
            <person name="Kim I.S."/>
        </authorList>
    </citation>
    <scope>NUCLEOTIDE SEQUENCE</scope>
    <source>
        <strain evidence="1">YC3-6</strain>
    </source>
</reference>
<keyword evidence="2" id="KW-1185">Reference proteome</keyword>
<dbReference type="Proteomes" id="UP000655868">
    <property type="component" value="Unassembled WGS sequence"/>
</dbReference>
<evidence type="ECO:0000313" key="2">
    <source>
        <dbReference type="Proteomes" id="UP000655868"/>
    </source>
</evidence>
<name>A0A934NNL6_9NOCA</name>